<dbReference type="Gene3D" id="1.10.150.280">
    <property type="entry name" value="AF1531-like domain"/>
    <property type="match status" value="1"/>
</dbReference>
<dbReference type="PANTHER" id="PTHR21180">
    <property type="entry name" value="ENDONUCLEASE/EXONUCLEASE/PHOSPHATASE FAMILY DOMAIN-CONTAINING PROTEIN 1"/>
    <property type="match status" value="1"/>
</dbReference>
<keyword evidence="4" id="KW-1185">Reference proteome</keyword>
<dbReference type="Proteomes" id="UP000681722">
    <property type="component" value="Unassembled WGS sequence"/>
</dbReference>
<dbReference type="Proteomes" id="UP000663829">
    <property type="component" value="Unassembled WGS sequence"/>
</dbReference>
<evidence type="ECO:0000313" key="2">
    <source>
        <dbReference type="EMBL" id="CAF0988262.1"/>
    </source>
</evidence>
<feature type="domain" description="Endonuclease/exonuclease/phosphatase" evidence="1">
    <location>
        <begin position="328"/>
        <end position="586"/>
    </location>
</feature>
<dbReference type="GO" id="GO:0003824">
    <property type="term" value="F:catalytic activity"/>
    <property type="evidence" value="ECO:0007669"/>
    <property type="project" value="InterPro"/>
</dbReference>
<dbReference type="CDD" id="cd10283">
    <property type="entry name" value="MnuA_DNase1-like"/>
    <property type="match status" value="1"/>
</dbReference>
<sequence length="599" mass="67447">MGIKQGCLSATSCVPSTSSSSKIQIFRRHLTHKHVNGSTAIETTVKSIPHTFVSQNKDGNQININHANEDELMLLPGINRRIAQNIIEHRRAIGGFKNLEDIALVNGIGADLFTMVCSDICVDNPRQTHNFYIKSPSSMTMTLPTPQRLTTVTRNNQIVNINIATFNELRTIPGLRLKLIERIIRRREKKGPFRFVEDLLKVKGFNYMVLASIRPYVTVDHRQVVNESNNKNYYIWGKHNDNTAATGHYSAPTTPSGLSPSGGGINSLYPTLNRNNNNSDSLSVASLLFDTLPSEIHTILFSNTNPLLQRQILAPISQVNDESKIRFASWNLQQLNLDKVKNPGVREVICRTILEHNINLIGIQEIGHKEALDPIVDELNNPTLPLIKEWSGNGPRRRWKYTISNSSGKMFQGSEYFGYIYDESANITLKKASLLPLKEHFTRLPYIAVYKIHNIEIVLVNVHLKARRLDENVNDRTKDEALSLSLLAEAMKDAIEQKVVVIFGDFNHNPKSEEFEPLIKHGFSYLINDNTNISIKTPNGSTCVDNMWLSAEAKEFHSGCCGVIRDNLTSPWIPNGWSWGGLVSDHCPIWTDFNLPDSH</sequence>
<proteinExistence type="predicted"/>
<gene>
    <name evidence="2" type="ORF">GPM918_LOCUS13116</name>
    <name evidence="3" type="ORF">SRO942_LOCUS13116</name>
</gene>
<dbReference type="EMBL" id="CAJNOQ010002964">
    <property type="protein sequence ID" value="CAF0988262.1"/>
    <property type="molecule type" value="Genomic_DNA"/>
</dbReference>
<dbReference type="PANTHER" id="PTHR21180:SF32">
    <property type="entry name" value="ENDONUCLEASE_EXONUCLEASE_PHOSPHATASE FAMILY DOMAIN-CONTAINING PROTEIN 1"/>
    <property type="match status" value="1"/>
</dbReference>
<evidence type="ECO:0000313" key="3">
    <source>
        <dbReference type="EMBL" id="CAF3760417.1"/>
    </source>
</evidence>
<accession>A0A814FWN9</accession>
<dbReference type="EMBL" id="CAJOBC010002964">
    <property type="protein sequence ID" value="CAF3760417.1"/>
    <property type="molecule type" value="Genomic_DNA"/>
</dbReference>
<evidence type="ECO:0000259" key="1">
    <source>
        <dbReference type="Pfam" id="PF03372"/>
    </source>
</evidence>
<dbReference type="InterPro" id="IPR036691">
    <property type="entry name" value="Endo/exonu/phosph_ase_sf"/>
</dbReference>
<dbReference type="AlphaFoldDB" id="A0A814FWN9"/>
<dbReference type="InterPro" id="IPR005135">
    <property type="entry name" value="Endo/exonuclease/phosphatase"/>
</dbReference>
<dbReference type="SUPFAM" id="SSF47781">
    <property type="entry name" value="RuvA domain 2-like"/>
    <property type="match status" value="2"/>
</dbReference>
<protein>
    <recommendedName>
        <fullName evidence="1">Endonuclease/exonuclease/phosphatase domain-containing protein</fullName>
    </recommendedName>
</protein>
<evidence type="ECO:0000313" key="4">
    <source>
        <dbReference type="Proteomes" id="UP000663829"/>
    </source>
</evidence>
<organism evidence="2 4">
    <name type="scientific">Didymodactylos carnosus</name>
    <dbReference type="NCBI Taxonomy" id="1234261"/>
    <lineage>
        <taxon>Eukaryota</taxon>
        <taxon>Metazoa</taxon>
        <taxon>Spiralia</taxon>
        <taxon>Gnathifera</taxon>
        <taxon>Rotifera</taxon>
        <taxon>Eurotatoria</taxon>
        <taxon>Bdelloidea</taxon>
        <taxon>Philodinida</taxon>
        <taxon>Philodinidae</taxon>
        <taxon>Didymodactylos</taxon>
    </lineage>
</organism>
<dbReference type="InterPro" id="IPR010994">
    <property type="entry name" value="RuvA_2-like"/>
</dbReference>
<dbReference type="SUPFAM" id="SSF56219">
    <property type="entry name" value="DNase I-like"/>
    <property type="match status" value="1"/>
</dbReference>
<dbReference type="InterPro" id="IPR051675">
    <property type="entry name" value="Endo/Exo/Phosphatase_dom_1"/>
</dbReference>
<dbReference type="Pfam" id="PF12836">
    <property type="entry name" value="HHH_3"/>
    <property type="match status" value="2"/>
</dbReference>
<reference evidence="2" key="1">
    <citation type="submission" date="2021-02" db="EMBL/GenBank/DDBJ databases">
        <authorList>
            <person name="Nowell W R."/>
        </authorList>
    </citation>
    <scope>NUCLEOTIDE SEQUENCE</scope>
</reference>
<name>A0A814FWN9_9BILA</name>
<comment type="caution">
    <text evidence="2">The sequence shown here is derived from an EMBL/GenBank/DDBJ whole genome shotgun (WGS) entry which is preliminary data.</text>
</comment>
<dbReference type="OrthoDB" id="6237065at2759"/>
<dbReference type="Gene3D" id="1.10.150.320">
    <property type="entry name" value="Photosystem II 12 kDa extrinsic protein"/>
    <property type="match status" value="1"/>
</dbReference>
<dbReference type="GO" id="GO:0005886">
    <property type="term" value="C:plasma membrane"/>
    <property type="evidence" value="ECO:0007669"/>
    <property type="project" value="TreeGrafter"/>
</dbReference>
<dbReference type="Pfam" id="PF03372">
    <property type="entry name" value="Exo_endo_phos"/>
    <property type="match status" value="1"/>
</dbReference>
<dbReference type="Gene3D" id="3.60.10.10">
    <property type="entry name" value="Endonuclease/exonuclease/phosphatase"/>
    <property type="match status" value="1"/>
</dbReference>